<dbReference type="PANTHER" id="PTHR17490">
    <property type="entry name" value="SUA5"/>
    <property type="match status" value="1"/>
</dbReference>
<reference evidence="15 16" key="1">
    <citation type="journal article" date="2012" name="BMC Genomics">
        <title>Comparative genomic analysis and phylogenetic position of Theileria equi.</title>
        <authorList>
            <person name="Kappmeyer L.S."/>
            <person name="Thiagarajan M."/>
            <person name="Herndon D.R."/>
            <person name="Ramsay J.D."/>
            <person name="Caler E."/>
            <person name="Djikeng A."/>
            <person name="Gillespie J.J."/>
            <person name="Lau A.O."/>
            <person name="Roalson E.H."/>
            <person name="Silva J.C."/>
            <person name="Silva M.G."/>
            <person name="Suarez C.E."/>
            <person name="Ueti M.W."/>
            <person name="Nene V.M."/>
            <person name="Mealey R.H."/>
            <person name="Knowles D.P."/>
            <person name="Brayton K.A."/>
        </authorList>
    </citation>
    <scope>NUCLEOTIDE SEQUENCE [LARGE SCALE GENOMIC DNA]</scope>
    <source>
        <strain evidence="15 16">WA</strain>
    </source>
</reference>
<dbReference type="GO" id="GO:0006450">
    <property type="term" value="P:regulation of translational fidelity"/>
    <property type="evidence" value="ECO:0007669"/>
    <property type="project" value="TreeGrafter"/>
</dbReference>
<evidence type="ECO:0000256" key="4">
    <source>
        <dbReference type="ARBA" id="ARBA00015492"/>
    </source>
</evidence>
<dbReference type="VEuPathDB" id="PiroplasmaDB:BEWA_012660"/>
<dbReference type="GO" id="GO:0005737">
    <property type="term" value="C:cytoplasm"/>
    <property type="evidence" value="ECO:0007669"/>
    <property type="project" value="UniProtKB-SubCell"/>
</dbReference>
<protein>
    <recommendedName>
        <fullName evidence="4">Threonylcarbamoyl-AMP synthase</fullName>
        <ecNumber evidence="3">2.7.7.87</ecNumber>
    </recommendedName>
    <alternativeName>
        <fullName evidence="11">L-threonylcarbamoyladenylate synthase</fullName>
    </alternativeName>
</protein>
<comment type="catalytic activity">
    <reaction evidence="12">
        <text>L-threonine + hydrogencarbonate + ATP = L-threonylcarbamoyladenylate + diphosphate + H2O</text>
        <dbReference type="Rhea" id="RHEA:36407"/>
        <dbReference type="ChEBI" id="CHEBI:15377"/>
        <dbReference type="ChEBI" id="CHEBI:17544"/>
        <dbReference type="ChEBI" id="CHEBI:30616"/>
        <dbReference type="ChEBI" id="CHEBI:33019"/>
        <dbReference type="ChEBI" id="CHEBI:57926"/>
        <dbReference type="ChEBI" id="CHEBI:73682"/>
        <dbReference type="EC" id="2.7.7.87"/>
    </reaction>
</comment>
<evidence type="ECO:0000259" key="13">
    <source>
        <dbReference type="Pfam" id="PF01300"/>
    </source>
</evidence>
<keyword evidence="8" id="KW-0548">Nucleotidyltransferase</keyword>
<feature type="domain" description="YrdC-like" evidence="13">
    <location>
        <begin position="20"/>
        <end position="87"/>
    </location>
</feature>
<dbReference type="OrthoDB" id="364075at2759"/>
<evidence type="ECO:0000256" key="3">
    <source>
        <dbReference type="ARBA" id="ARBA00012584"/>
    </source>
</evidence>
<evidence type="ECO:0000313" key="15">
    <source>
        <dbReference type="EMBL" id="EKX72707.1"/>
    </source>
</evidence>
<evidence type="ECO:0000256" key="11">
    <source>
        <dbReference type="ARBA" id="ARBA00029774"/>
    </source>
</evidence>
<dbReference type="InterPro" id="IPR017945">
    <property type="entry name" value="DHBP_synth_RibB-like_a/b_dom"/>
</dbReference>
<keyword evidence="6" id="KW-0808">Transferase</keyword>
<dbReference type="KEGG" id="beq:BEWA_012660"/>
<dbReference type="PANTHER" id="PTHR17490:SF16">
    <property type="entry name" value="THREONYLCARBAMOYL-AMP SYNTHASE"/>
    <property type="match status" value="1"/>
</dbReference>
<evidence type="ECO:0000256" key="7">
    <source>
        <dbReference type="ARBA" id="ARBA00022694"/>
    </source>
</evidence>
<comment type="subcellular location">
    <subcellularLocation>
        <location evidence="1">Cytoplasm</location>
    </subcellularLocation>
</comment>
<dbReference type="InterPro" id="IPR038385">
    <property type="entry name" value="Sua5/YwlC_C"/>
</dbReference>
<dbReference type="EC" id="2.7.7.87" evidence="3"/>
<dbReference type="SUPFAM" id="SSF55821">
    <property type="entry name" value="YrdC/RibB"/>
    <property type="match status" value="1"/>
</dbReference>
<evidence type="ECO:0000256" key="5">
    <source>
        <dbReference type="ARBA" id="ARBA00022490"/>
    </source>
</evidence>
<keyword evidence="7" id="KW-0819">tRNA processing</keyword>
<comment type="similarity">
    <text evidence="2">Belongs to the SUA5 family.</text>
</comment>
<dbReference type="InterPro" id="IPR050156">
    <property type="entry name" value="TC-AMP_synthase_SUA5"/>
</dbReference>
<keyword evidence="9" id="KW-0547">Nucleotide-binding</keyword>
<dbReference type="RefSeq" id="XP_004832159.1">
    <property type="nucleotide sequence ID" value="XM_004832102.1"/>
</dbReference>
<evidence type="ECO:0000256" key="6">
    <source>
        <dbReference type="ARBA" id="ARBA00022679"/>
    </source>
</evidence>
<dbReference type="Proteomes" id="UP000031512">
    <property type="component" value="Unassembled WGS sequence"/>
</dbReference>
<dbReference type="Gene3D" id="3.90.870.10">
    <property type="entry name" value="DHBP synthase"/>
    <property type="match status" value="1"/>
</dbReference>
<dbReference type="Pfam" id="PF01300">
    <property type="entry name" value="Sua5_yciO_yrdC"/>
    <property type="match status" value="1"/>
</dbReference>
<organism evidence="15 16">
    <name type="scientific">Theileria equi strain WA</name>
    <dbReference type="NCBI Taxonomy" id="1537102"/>
    <lineage>
        <taxon>Eukaryota</taxon>
        <taxon>Sar</taxon>
        <taxon>Alveolata</taxon>
        <taxon>Apicomplexa</taxon>
        <taxon>Aconoidasida</taxon>
        <taxon>Piroplasmida</taxon>
        <taxon>Theileriidae</taxon>
        <taxon>Theileria</taxon>
    </lineage>
</organism>
<evidence type="ECO:0000256" key="2">
    <source>
        <dbReference type="ARBA" id="ARBA00007663"/>
    </source>
</evidence>
<dbReference type="STRING" id="1537102.L1LB95"/>
<evidence type="ECO:0000259" key="14">
    <source>
        <dbReference type="Pfam" id="PF03481"/>
    </source>
</evidence>
<keyword evidence="16" id="KW-1185">Reference proteome</keyword>
<name>L1LB95_THEEQ</name>
<feature type="domain" description="Threonylcarbamoyl-AMP synthase C-terminal" evidence="14">
    <location>
        <begin position="146"/>
        <end position="289"/>
    </location>
</feature>
<proteinExistence type="inferred from homology"/>
<gene>
    <name evidence="15" type="ORF">BEWA_012660</name>
</gene>
<dbReference type="Pfam" id="PF03481">
    <property type="entry name" value="Sua5_C"/>
    <property type="match status" value="1"/>
</dbReference>
<dbReference type="GO" id="GO:0008033">
    <property type="term" value="P:tRNA processing"/>
    <property type="evidence" value="ECO:0007669"/>
    <property type="project" value="UniProtKB-KW"/>
</dbReference>
<dbReference type="GeneID" id="15804342"/>
<comment type="caution">
    <text evidence="15">The sequence shown here is derived from an EMBL/GenBank/DDBJ whole genome shotgun (WGS) entry which is preliminary data.</text>
</comment>
<evidence type="ECO:0000313" key="16">
    <source>
        <dbReference type="Proteomes" id="UP000031512"/>
    </source>
</evidence>
<keyword evidence="5" id="KW-0963">Cytoplasm</keyword>
<dbReference type="Gene3D" id="3.40.50.11030">
    <property type="entry name" value="Threonylcarbamoyl-AMP synthase, C-terminal domain"/>
    <property type="match status" value="1"/>
</dbReference>
<dbReference type="EMBL" id="ACOU01000004">
    <property type="protein sequence ID" value="EKX72707.1"/>
    <property type="molecule type" value="Genomic_DNA"/>
</dbReference>
<sequence length="305" mass="33597">MGNHLTGECSKCNSIEKQDITCPSHPVALKLLNYCNIPLAAPSANKFGHISPTSVEHVLSEFPNDFMYIIDGGTCDIGIESTVVKIDSDVSTHSDYSTNYEELEAFVDALSSSDYVDNSNQWKGLFEQIERASSAKTLTILRKGAVTQEMLKNSLGAKIFRDIRVEHKVASLSSKSVCEAPGMLLRHYAPNVPTYRVCLESDEGSNEVSAAEVVMIDIGGKLGAWRNHFMQYIETSDDSDALAKQLYSLLRTAESLAMGGNNSIIAIHYENKHGDMGEAISDRLYRATSGKSIYCEVTDEISFKW</sequence>
<evidence type="ECO:0000256" key="10">
    <source>
        <dbReference type="ARBA" id="ARBA00022840"/>
    </source>
</evidence>
<dbReference type="InterPro" id="IPR005145">
    <property type="entry name" value="Sua5_C"/>
</dbReference>
<dbReference type="AlphaFoldDB" id="L1LB95"/>
<evidence type="ECO:0000256" key="9">
    <source>
        <dbReference type="ARBA" id="ARBA00022741"/>
    </source>
</evidence>
<evidence type="ECO:0000256" key="12">
    <source>
        <dbReference type="ARBA" id="ARBA00048366"/>
    </source>
</evidence>
<dbReference type="GO" id="GO:0061710">
    <property type="term" value="F:L-threonylcarbamoyladenylate synthase"/>
    <property type="evidence" value="ECO:0007669"/>
    <property type="project" value="UniProtKB-EC"/>
</dbReference>
<evidence type="ECO:0000256" key="1">
    <source>
        <dbReference type="ARBA" id="ARBA00004496"/>
    </source>
</evidence>
<dbReference type="GO" id="GO:0003725">
    <property type="term" value="F:double-stranded RNA binding"/>
    <property type="evidence" value="ECO:0007669"/>
    <property type="project" value="InterPro"/>
</dbReference>
<accession>L1LB95</accession>
<evidence type="ECO:0000256" key="8">
    <source>
        <dbReference type="ARBA" id="ARBA00022695"/>
    </source>
</evidence>
<dbReference type="GO" id="GO:0005524">
    <property type="term" value="F:ATP binding"/>
    <property type="evidence" value="ECO:0007669"/>
    <property type="project" value="UniProtKB-KW"/>
</dbReference>
<dbReference type="GO" id="GO:0000049">
    <property type="term" value="F:tRNA binding"/>
    <property type="evidence" value="ECO:0007669"/>
    <property type="project" value="TreeGrafter"/>
</dbReference>
<dbReference type="eggNOG" id="KOG3051">
    <property type="taxonomic scope" value="Eukaryota"/>
</dbReference>
<keyword evidence="10" id="KW-0067">ATP-binding</keyword>
<dbReference type="InterPro" id="IPR006070">
    <property type="entry name" value="Sua5-like_dom"/>
</dbReference>